<accession>A0A418VAN0</accession>
<evidence type="ECO:0000256" key="1">
    <source>
        <dbReference type="ARBA" id="ARBA00022845"/>
    </source>
</evidence>
<organism evidence="7 8">
    <name type="scientific">Deinococcus cavernae</name>
    <dbReference type="NCBI Taxonomy" id="2320857"/>
    <lineage>
        <taxon>Bacteria</taxon>
        <taxon>Thermotogati</taxon>
        <taxon>Deinococcota</taxon>
        <taxon>Deinococci</taxon>
        <taxon>Deinococcales</taxon>
        <taxon>Deinococcaceae</taxon>
        <taxon>Deinococcus</taxon>
    </lineage>
</organism>
<evidence type="ECO:0000256" key="2">
    <source>
        <dbReference type="ARBA" id="ARBA00038434"/>
    </source>
</evidence>
<comment type="similarity">
    <text evidence="2">Belongs to the HPF/YfiA ribosome-associated protein family. Short HPF subfamily.</text>
</comment>
<dbReference type="Gene3D" id="3.30.160.100">
    <property type="entry name" value="Ribosome hibernation promotion factor-like"/>
    <property type="match status" value="1"/>
</dbReference>
<dbReference type="GO" id="GO:0045900">
    <property type="term" value="P:negative regulation of translational elongation"/>
    <property type="evidence" value="ECO:0007669"/>
    <property type="project" value="TreeGrafter"/>
</dbReference>
<dbReference type="CDD" id="cd00552">
    <property type="entry name" value="RaiA"/>
    <property type="match status" value="1"/>
</dbReference>
<comment type="function">
    <text evidence="5">Required for dimerization of active 70S ribosomes into 100S ribosomes in stationary phase; 100S ribosomes are translationally inactive and sometimes present during exponential growth.</text>
</comment>
<dbReference type="OrthoDB" id="9794975at2"/>
<dbReference type="Gene3D" id="3.30.505.50">
    <property type="entry name" value="Sigma 54 modulation/S30EA ribosomal protein, C-terminal domain"/>
    <property type="match status" value="1"/>
</dbReference>
<dbReference type="Pfam" id="PF16321">
    <property type="entry name" value="Ribosom_S30AE_C"/>
    <property type="match status" value="1"/>
</dbReference>
<dbReference type="InterPro" id="IPR032528">
    <property type="entry name" value="Ribosom_S30AE_C"/>
</dbReference>
<dbReference type="RefSeq" id="WP_119765886.1">
    <property type="nucleotide sequence ID" value="NZ_QYUJ01000014.1"/>
</dbReference>
<protein>
    <recommendedName>
        <fullName evidence="4 5">Ribosome hibernation promoting factor</fullName>
        <shortName evidence="5">HPF</shortName>
    </recommendedName>
</protein>
<dbReference type="InterPro" id="IPR034694">
    <property type="entry name" value="HPF_long/plastid"/>
</dbReference>
<dbReference type="InterPro" id="IPR036567">
    <property type="entry name" value="RHF-like"/>
</dbReference>
<sequence length="186" mass="21599">MHIYKLSGRNVEVTDAMRDYVEEKLSRLDRFNDQITDARVTLTVRDVRNSERRNRVEVQLNVPSGIIRAEEHHADMYAAIDRASDVLERQLRKFKTRYLRHRSEGTPLPEPGPAEAAVNAGDDVSEFAPEIVRQKRFEMRPMSPEDAVAQMEALDHDFFVFRNMKTNQTGVVYRRKDGHYGLIEPN</sequence>
<dbReference type="Pfam" id="PF02482">
    <property type="entry name" value="Ribosomal_S30AE"/>
    <property type="match status" value="1"/>
</dbReference>
<evidence type="ECO:0000313" key="7">
    <source>
        <dbReference type="EMBL" id="RJF73153.1"/>
    </source>
</evidence>
<dbReference type="GO" id="GO:0022627">
    <property type="term" value="C:cytosolic small ribosomal subunit"/>
    <property type="evidence" value="ECO:0007669"/>
    <property type="project" value="TreeGrafter"/>
</dbReference>
<name>A0A418VAN0_9DEIO</name>
<comment type="subunit">
    <text evidence="3">Associates exclusively with 100S ribosomes, which are dimers of 70S ribosomes.</text>
</comment>
<keyword evidence="5" id="KW-0963">Cytoplasm</keyword>
<proteinExistence type="inferred from homology"/>
<dbReference type="SUPFAM" id="SSF69754">
    <property type="entry name" value="Ribosome binding protein Y (YfiA homologue)"/>
    <property type="match status" value="1"/>
</dbReference>
<dbReference type="PANTHER" id="PTHR33231">
    <property type="entry name" value="30S RIBOSOMAL PROTEIN"/>
    <property type="match status" value="1"/>
</dbReference>
<keyword evidence="1 5" id="KW-0810">Translation regulation</keyword>
<dbReference type="PANTHER" id="PTHR33231:SF1">
    <property type="entry name" value="30S RIBOSOMAL PROTEIN"/>
    <property type="match status" value="1"/>
</dbReference>
<comment type="caution">
    <text evidence="7">The sequence shown here is derived from an EMBL/GenBank/DDBJ whole genome shotgun (WGS) entry which is preliminary data.</text>
</comment>
<dbReference type="InterPro" id="IPR050574">
    <property type="entry name" value="HPF/YfiA_ribosome-assoc"/>
</dbReference>
<evidence type="ECO:0000313" key="8">
    <source>
        <dbReference type="Proteomes" id="UP000286287"/>
    </source>
</evidence>
<evidence type="ECO:0000256" key="4">
    <source>
        <dbReference type="ARBA" id="ARBA00041148"/>
    </source>
</evidence>
<dbReference type="NCBIfam" id="TIGR00741">
    <property type="entry name" value="yfiA"/>
    <property type="match status" value="1"/>
</dbReference>
<dbReference type="HAMAP" id="MF_00839">
    <property type="entry name" value="HPF"/>
    <property type="match status" value="1"/>
</dbReference>
<evidence type="ECO:0000256" key="3">
    <source>
        <dbReference type="ARBA" id="ARBA00038695"/>
    </source>
</evidence>
<evidence type="ECO:0000256" key="5">
    <source>
        <dbReference type="HAMAP-Rule" id="MF_00839"/>
    </source>
</evidence>
<dbReference type="FunFam" id="3.30.160.100:FF:000001">
    <property type="entry name" value="Ribosome hibernation promoting factor"/>
    <property type="match status" value="1"/>
</dbReference>
<comment type="similarity">
    <text evidence="5">Belongs to the HPF/YfiA ribosome-associated protein family. Long HPF subfamily.</text>
</comment>
<evidence type="ECO:0000259" key="6">
    <source>
        <dbReference type="Pfam" id="PF16321"/>
    </source>
</evidence>
<reference evidence="7 8" key="1">
    <citation type="submission" date="2018-09" db="EMBL/GenBank/DDBJ databases">
        <authorList>
            <person name="Zhu H."/>
        </authorList>
    </citation>
    <scope>NUCLEOTIDE SEQUENCE [LARGE SCALE GENOMIC DNA]</scope>
    <source>
        <strain evidence="7 8">K2S05-167</strain>
    </source>
</reference>
<feature type="domain" description="Sigma 54 modulation/S30EA ribosomal protein C-terminal" evidence="6">
    <location>
        <begin position="128"/>
        <end position="182"/>
    </location>
</feature>
<dbReference type="InterPro" id="IPR003489">
    <property type="entry name" value="RHF/RaiA"/>
</dbReference>
<gene>
    <name evidence="7" type="primary">raiA</name>
    <name evidence="5" type="synonym">hpf</name>
    <name evidence="7" type="ORF">D3875_17960</name>
</gene>
<dbReference type="EMBL" id="QYUJ01000014">
    <property type="protein sequence ID" value="RJF73153.1"/>
    <property type="molecule type" value="Genomic_DNA"/>
</dbReference>
<comment type="subunit">
    <text evidence="5">Interacts with 100S ribosomes.</text>
</comment>
<keyword evidence="8" id="KW-1185">Reference proteome</keyword>
<comment type="subcellular location">
    <subcellularLocation>
        <location evidence="5">Cytoplasm</location>
    </subcellularLocation>
</comment>
<dbReference type="AlphaFoldDB" id="A0A418VAN0"/>
<dbReference type="GO" id="GO:0043024">
    <property type="term" value="F:ribosomal small subunit binding"/>
    <property type="evidence" value="ECO:0007669"/>
    <property type="project" value="TreeGrafter"/>
</dbReference>
<dbReference type="Proteomes" id="UP000286287">
    <property type="component" value="Unassembled WGS sequence"/>
</dbReference>
<dbReference type="InterPro" id="IPR038416">
    <property type="entry name" value="Ribosom_S30AE_C_sf"/>
</dbReference>